<dbReference type="Gene3D" id="1.25.40.20">
    <property type="entry name" value="Ankyrin repeat-containing domain"/>
    <property type="match status" value="1"/>
</dbReference>
<gene>
    <name evidence="3" type="ORF">SAMN04488514_1048</name>
</gene>
<dbReference type="STRING" id="192904.SAMN04488514_1048"/>
<evidence type="ECO:0000256" key="2">
    <source>
        <dbReference type="SAM" id="SignalP"/>
    </source>
</evidence>
<dbReference type="OrthoDB" id="1374157at2"/>
<evidence type="ECO:0000313" key="3">
    <source>
        <dbReference type="EMBL" id="SDL98203.1"/>
    </source>
</evidence>
<dbReference type="AlphaFoldDB" id="A0A1G9PI37"/>
<feature type="chain" id="PRO_5011529567" evidence="2">
    <location>
        <begin position="22"/>
        <end position="131"/>
    </location>
</feature>
<keyword evidence="4" id="KW-1185">Reference proteome</keyword>
<protein>
    <submittedName>
        <fullName evidence="3">Ankyrin repeat-containing protein</fullName>
    </submittedName>
</protein>
<organism evidence="3 4">
    <name type="scientific">Kriegella aquimaris</name>
    <dbReference type="NCBI Taxonomy" id="192904"/>
    <lineage>
        <taxon>Bacteria</taxon>
        <taxon>Pseudomonadati</taxon>
        <taxon>Bacteroidota</taxon>
        <taxon>Flavobacteriia</taxon>
        <taxon>Flavobacteriales</taxon>
        <taxon>Flavobacteriaceae</taxon>
        <taxon>Kriegella</taxon>
    </lineage>
</organism>
<dbReference type="PROSITE" id="PS50088">
    <property type="entry name" value="ANK_REPEAT"/>
    <property type="match status" value="1"/>
</dbReference>
<dbReference type="SMART" id="SM00248">
    <property type="entry name" value="ANK"/>
    <property type="match status" value="2"/>
</dbReference>
<feature type="repeat" description="ANK" evidence="1">
    <location>
        <begin position="72"/>
        <end position="104"/>
    </location>
</feature>
<reference evidence="3 4" key="1">
    <citation type="submission" date="2016-10" db="EMBL/GenBank/DDBJ databases">
        <authorList>
            <person name="de Groot N.N."/>
        </authorList>
    </citation>
    <scope>NUCLEOTIDE SEQUENCE [LARGE SCALE GENOMIC DNA]</scope>
    <source>
        <strain evidence="3 4">DSM 19886</strain>
    </source>
</reference>
<dbReference type="PROSITE" id="PS50297">
    <property type="entry name" value="ANK_REP_REGION"/>
    <property type="match status" value="1"/>
</dbReference>
<dbReference type="RefSeq" id="WP_089888227.1">
    <property type="nucleotide sequence ID" value="NZ_FNGV01000004.1"/>
</dbReference>
<keyword evidence="2" id="KW-0732">Signal</keyword>
<accession>A0A1G9PI37</accession>
<dbReference type="SUPFAM" id="SSF48403">
    <property type="entry name" value="Ankyrin repeat"/>
    <property type="match status" value="1"/>
</dbReference>
<evidence type="ECO:0000256" key="1">
    <source>
        <dbReference type="PROSITE-ProRule" id="PRU00023"/>
    </source>
</evidence>
<dbReference type="Proteomes" id="UP000199440">
    <property type="component" value="Unassembled WGS sequence"/>
</dbReference>
<feature type="signal peptide" evidence="2">
    <location>
        <begin position="1"/>
        <end position="21"/>
    </location>
</feature>
<dbReference type="InterPro" id="IPR036770">
    <property type="entry name" value="Ankyrin_rpt-contain_sf"/>
</dbReference>
<proteinExistence type="predicted"/>
<evidence type="ECO:0000313" key="4">
    <source>
        <dbReference type="Proteomes" id="UP000199440"/>
    </source>
</evidence>
<sequence length="131" mass="14225">MKKKILTAIACCLLTATVVKAESTIEKSKLITVTKPVKKLNVSSFCKAILEGDYDTVKRMIELGEDVNQKSLGMTPAIFAARYNKAEILELLIENGANLKIKSDKGFTVKKYAELSNADDALAVIEAAMGI</sequence>
<name>A0A1G9PI37_9FLAO</name>
<dbReference type="Pfam" id="PF12796">
    <property type="entry name" value="Ank_2"/>
    <property type="match status" value="1"/>
</dbReference>
<dbReference type="EMBL" id="FNGV01000004">
    <property type="protein sequence ID" value="SDL98203.1"/>
    <property type="molecule type" value="Genomic_DNA"/>
</dbReference>
<dbReference type="InterPro" id="IPR002110">
    <property type="entry name" value="Ankyrin_rpt"/>
</dbReference>
<keyword evidence="1" id="KW-0040">ANK repeat</keyword>